<dbReference type="PATRIC" id="fig|1664069.3.peg.1111"/>
<dbReference type="Pfam" id="PF19786">
    <property type="entry name" value="DUF6270"/>
    <property type="match status" value="1"/>
</dbReference>
<name>A0A0J6DZP0_9BACI</name>
<dbReference type="OrthoDB" id="2005670at2"/>
<accession>A0A0J6DZP0</accession>
<organism evidence="1 3">
    <name type="scientific">Bacillus glycinifermentans</name>
    <dbReference type="NCBI Taxonomy" id="1664069"/>
    <lineage>
        <taxon>Bacteria</taxon>
        <taxon>Bacillati</taxon>
        <taxon>Bacillota</taxon>
        <taxon>Bacilli</taxon>
        <taxon>Bacillales</taxon>
        <taxon>Bacillaceae</taxon>
        <taxon>Bacillus</taxon>
    </lineage>
</organism>
<dbReference type="EMBL" id="LECW02000067">
    <property type="protein sequence ID" value="KRT88326.1"/>
    <property type="molecule type" value="Genomic_DNA"/>
</dbReference>
<comment type="caution">
    <text evidence="1">The sequence shown here is derived from an EMBL/GenBank/DDBJ whole genome shotgun (WGS) entry which is preliminary data.</text>
</comment>
<keyword evidence="4" id="KW-1185">Reference proteome</keyword>
<reference evidence="1 3" key="1">
    <citation type="journal article" date="2015" name="Int. J. Syst. Evol. Microbiol.">
        <title>Bacillus glycinifermentans sp. nov., isolated from fermented soybean paste.</title>
        <authorList>
            <person name="Kim S.J."/>
            <person name="Dunlap C.A."/>
            <person name="Kwon S.W."/>
            <person name="Rooney A.P."/>
        </authorList>
    </citation>
    <scope>NUCLEOTIDE SEQUENCE [LARGE SCALE GENOMIC DNA]</scope>
    <source>
        <strain evidence="1 3">GO-13</strain>
    </source>
</reference>
<dbReference type="EMBL" id="JARRTL010000003">
    <property type="protein sequence ID" value="MEC0483363.1"/>
    <property type="molecule type" value="Genomic_DNA"/>
</dbReference>
<dbReference type="RefSeq" id="WP_048355726.1">
    <property type="nucleotide sequence ID" value="NZ_CP023481.1"/>
</dbReference>
<gene>
    <name evidence="1" type="ORF">AB447_207965</name>
    <name evidence="2" type="ORF">P8828_00620</name>
</gene>
<dbReference type="Proteomes" id="UP000036168">
    <property type="component" value="Unassembled WGS sequence"/>
</dbReference>
<dbReference type="Proteomes" id="UP001341297">
    <property type="component" value="Unassembled WGS sequence"/>
</dbReference>
<accession>A0A0J6EYT2</accession>
<sequence>MLKVAVLGSCVSRDNFNSKFIPDYKKYATCVLHQNQMSMISLNSDPIPFDEKLIDNLSPFDTRHFTTELNKSFFSEMKKYQPDYLIVDFYGDLFYGVQKVGDSYITNKKWLFKQTSLYERLDIREEFQMFFDQKDRYLELWKAGVKRLFNFLKEDVPNCKVIINKARFIDEYIDKETGETKIISESGKKRYINVPVYNKWWDALDNHVIKNYDVKVIDYQGRHYKSIEDHPWDMFYVHYDMSFYQDFSRQLLTIALEDALKDKGALATN</sequence>
<evidence type="ECO:0000313" key="1">
    <source>
        <dbReference type="EMBL" id="KRT88326.1"/>
    </source>
</evidence>
<evidence type="ECO:0000313" key="2">
    <source>
        <dbReference type="EMBL" id="MEC0483363.1"/>
    </source>
</evidence>
<evidence type="ECO:0000313" key="4">
    <source>
        <dbReference type="Proteomes" id="UP001341297"/>
    </source>
</evidence>
<proteinExistence type="predicted"/>
<reference evidence="2 4" key="3">
    <citation type="submission" date="2023-03" db="EMBL/GenBank/DDBJ databases">
        <title>Agriculturally important microbes genome sequencing.</title>
        <authorList>
            <person name="Dunlap C."/>
        </authorList>
    </citation>
    <scope>NUCLEOTIDE SEQUENCE [LARGE SCALE GENOMIC DNA]</scope>
    <source>
        <strain evidence="2 4">CBP-3203</strain>
    </source>
</reference>
<reference evidence="1" key="2">
    <citation type="submission" date="2015-10" db="EMBL/GenBank/DDBJ databases">
        <authorList>
            <person name="Gilbert D.G."/>
        </authorList>
    </citation>
    <scope>NUCLEOTIDE SEQUENCE</scope>
    <source>
        <strain evidence="1">GO-13</strain>
    </source>
</reference>
<dbReference type="AlphaFoldDB" id="A0A0J6DZP0"/>
<protein>
    <submittedName>
        <fullName evidence="2">DUF6270 domain-containing protein</fullName>
    </submittedName>
</protein>
<evidence type="ECO:0000313" key="3">
    <source>
        <dbReference type="Proteomes" id="UP000036168"/>
    </source>
</evidence>
<dbReference type="InterPro" id="IPR046237">
    <property type="entry name" value="DUF6270"/>
</dbReference>